<accession>A0ABX4MCB2</accession>
<dbReference type="Proteomes" id="UP000194577">
    <property type="component" value="Unassembled WGS sequence"/>
</dbReference>
<organism evidence="2 3">
    <name type="scientific">Actinomyces ruminis</name>
    <dbReference type="NCBI Taxonomy" id="1937003"/>
    <lineage>
        <taxon>Bacteria</taxon>
        <taxon>Bacillati</taxon>
        <taxon>Actinomycetota</taxon>
        <taxon>Actinomycetes</taxon>
        <taxon>Actinomycetales</taxon>
        <taxon>Actinomycetaceae</taxon>
        <taxon>Actinomyces</taxon>
    </lineage>
</organism>
<evidence type="ECO:0000313" key="2">
    <source>
        <dbReference type="EMBL" id="PHP51699.1"/>
    </source>
</evidence>
<name>A0ABX4MCB2_9ACTO</name>
<protein>
    <submittedName>
        <fullName evidence="2">Uncharacterized protein</fullName>
    </submittedName>
</protein>
<dbReference type="RefSeq" id="WP_086614687.1">
    <property type="nucleotide sequence ID" value="NZ_MTPX02000082.1"/>
</dbReference>
<sequence>MITPVLMGTVVGFMLLADKEDGTWRAVAVTPVSLRGYLVWRAGLAVGLAGPLALLGLRVGGLNDLAGVRARAWLWPERPWRVLPPWRWPHSQTRRFKG</sequence>
<reference evidence="2 3" key="1">
    <citation type="submission" date="2017-10" db="EMBL/GenBank/DDBJ databases">
        <title>Draft genome sequence of cellulolytic Actinomyces sp CtC72 isolated from cattle rumen fluid.</title>
        <authorList>
            <person name="Joshi A.J."/>
            <person name="Vasudevan G."/>
            <person name="Lanjekar V.B."/>
            <person name="Hivarkar S."/>
            <person name="Engineer A."/>
            <person name="Pore S.D."/>
            <person name="Dhakephalkar P.K."/>
            <person name="Dagar S."/>
        </authorList>
    </citation>
    <scope>NUCLEOTIDE SEQUENCE [LARGE SCALE GENOMIC DNA]</scope>
    <source>
        <strain evidence="3">CtC72</strain>
    </source>
</reference>
<keyword evidence="1" id="KW-1133">Transmembrane helix</keyword>
<proteinExistence type="predicted"/>
<dbReference type="EMBL" id="MTPX02000082">
    <property type="protein sequence ID" value="PHP51699.1"/>
    <property type="molecule type" value="Genomic_DNA"/>
</dbReference>
<evidence type="ECO:0000256" key="1">
    <source>
        <dbReference type="SAM" id="Phobius"/>
    </source>
</evidence>
<evidence type="ECO:0000313" key="3">
    <source>
        <dbReference type="Proteomes" id="UP000194577"/>
    </source>
</evidence>
<feature type="transmembrane region" description="Helical" evidence="1">
    <location>
        <begin position="38"/>
        <end position="57"/>
    </location>
</feature>
<keyword evidence="1" id="KW-0472">Membrane</keyword>
<comment type="caution">
    <text evidence="2">The sequence shown here is derived from an EMBL/GenBank/DDBJ whole genome shotgun (WGS) entry which is preliminary data.</text>
</comment>
<gene>
    <name evidence="2" type="ORF">BW737_014580</name>
</gene>
<keyword evidence="3" id="KW-1185">Reference proteome</keyword>
<keyword evidence="1" id="KW-0812">Transmembrane</keyword>